<gene>
    <name evidence="3" type="ORF">RM445_26650</name>
</gene>
<feature type="transmembrane region" description="Helical" evidence="2">
    <location>
        <begin position="58"/>
        <end position="83"/>
    </location>
</feature>
<feature type="region of interest" description="Disordered" evidence="1">
    <location>
        <begin position="130"/>
        <end position="153"/>
    </location>
</feature>
<dbReference type="Proteomes" id="UP001183202">
    <property type="component" value="Unassembled WGS sequence"/>
</dbReference>
<evidence type="ECO:0000313" key="3">
    <source>
        <dbReference type="EMBL" id="MDT0353098.1"/>
    </source>
</evidence>
<evidence type="ECO:0000256" key="1">
    <source>
        <dbReference type="SAM" id="MobiDB-lite"/>
    </source>
</evidence>
<proteinExistence type="predicted"/>
<evidence type="ECO:0000313" key="4">
    <source>
        <dbReference type="Proteomes" id="UP001183202"/>
    </source>
</evidence>
<keyword evidence="2" id="KW-1133">Transmembrane helix</keyword>
<organism evidence="3 4">
    <name type="scientific">Pseudonocardia charpentierae</name>
    <dbReference type="NCBI Taxonomy" id="3075545"/>
    <lineage>
        <taxon>Bacteria</taxon>
        <taxon>Bacillati</taxon>
        <taxon>Actinomycetota</taxon>
        <taxon>Actinomycetes</taxon>
        <taxon>Pseudonocardiales</taxon>
        <taxon>Pseudonocardiaceae</taxon>
        <taxon>Pseudonocardia</taxon>
    </lineage>
</organism>
<feature type="compositionally biased region" description="Low complexity" evidence="1">
    <location>
        <begin position="133"/>
        <end position="148"/>
    </location>
</feature>
<sequence>MASKVLVLDPSAAARPVSHRCGTGSGHGNLCHLWRQYLVRITDTVREGNRREEAMDPATLAVVGTLSGVVITAVAALLGNLLAARHQRATTERQLLHAVSERLRTERRTTFVDYLSAYSDLREKINANAGSRPAETAAALPHTAQAASGRRRASRVDEYAAEEAARFSRAYHTLRITGNNAVGEAAHRCTSDLWVLADLAAIGDPREFEEGWQTAQRSRRDLREAMRAELGVTEPQLRLPGAG</sequence>
<accession>A0ABU2NI13</accession>
<evidence type="ECO:0000256" key="2">
    <source>
        <dbReference type="SAM" id="Phobius"/>
    </source>
</evidence>
<dbReference type="RefSeq" id="WP_311559612.1">
    <property type="nucleotide sequence ID" value="NZ_JAVREJ010000026.1"/>
</dbReference>
<reference evidence="4" key="1">
    <citation type="submission" date="2023-07" db="EMBL/GenBank/DDBJ databases">
        <title>30 novel species of actinomycetes from the DSMZ collection.</title>
        <authorList>
            <person name="Nouioui I."/>
        </authorList>
    </citation>
    <scope>NUCLEOTIDE SEQUENCE [LARGE SCALE GENOMIC DNA]</scope>
    <source>
        <strain evidence="4">DSM 45834</strain>
    </source>
</reference>
<name>A0ABU2NI13_9PSEU</name>
<dbReference type="EMBL" id="JAVREJ010000026">
    <property type="protein sequence ID" value="MDT0353098.1"/>
    <property type="molecule type" value="Genomic_DNA"/>
</dbReference>
<keyword evidence="2" id="KW-0472">Membrane</keyword>
<comment type="caution">
    <text evidence="3">The sequence shown here is derived from an EMBL/GenBank/DDBJ whole genome shotgun (WGS) entry which is preliminary data.</text>
</comment>
<keyword evidence="4" id="KW-1185">Reference proteome</keyword>
<protein>
    <submittedName>
        <fullName evidence="3">Uncharacterized protein</fullName>
    </submittedName>
</protein>
<keyword evidence="2" id="KW-0812">Transmembrane</keyword>